<dbReference type="EMBL" id="UINC01001089">
    <property type="protein sequence ID" value="SUZ70369.1"/>
    <property type="molecule type" value="Genomic_DNA"/>
</dbReference>
<accession>A0A381PWS1</accession>
<name>A0A381PWS1_9ZZZZ</name>
<sequence length="28" mass="2828">MVSGGFVLPGPKIVYIGNGGYGIWTSTG</sequence>
<protein>
    <submittedName>
        <fullName evidence="1">Uncharacterized protein</fullName>
    </submittedName>
</protein>
<evidence type="ECO:0000313" key="1">
    <source>
        <dbReference type="EMBL" id="SUZ70369.1"/>
    </source>
</evidence>
<proteinExistence type="predicted"/>
<reference evidence="1" key="1">
    <citation type="submission" date="2018-05" db="EMBL/GenBank/DDBJ databases">
        <authorList>
            <person name="Lanie J.A."/>
            <person name="Ng W.-L."/>
            <person name="Kazmierczak K.M."/>
            <person name="Andrzejewski T.M."/>
            <person name="Davidsen T.M."/>
            <person name="Wayne K.J."/>
            <person name="Tettelin H."/>
            <person name="Glass J.I."/>
            <person name="Rusch D."/>
            <person name="Podicherti R."/>
            <person name="Tsui H.-C.T."/>
            <person name="Winkler M.E."/>
        </authorList>
    </citation>
    <scope>NUCLEOTIDE SEQUENCE</scope>
</reference>
<gene>
    <name evidence="1" type="ORF">METZ01_LOCUS23223</name>
</gene>
<dbReference type="AlphaFoldDB" id="A0A381PWS1"/>
<organism evidence="1">
    <name type="scientific">marine metagenome</name>
    <dbReference type="NCBI Taxonomy" id="408172"/>
    <lineage>
        <taxon>unclassified sequences</taxon>
        <taxon>metagenomes</taxon>
        <taxon>ecological metagenomes</taxon>
    </lineage>
</organism>